<proteinExistence type="inferred from homology"/>
<dbReference type="PANTHER" id="PTHR10533">
    <property type="entry name" value="NEUROPEPTIDE Y/PANCREATIC HORMONE/PEPTIDE YY"/>
    <property type="match status" value="1"/>
</dbReference>
<dbReference type="Proteomes" id="UP000830375">
    <property type="component" value="Unassembled WGS sequence"/>
</dbReference>
<comment type="caution">
    <text evidence="8">The sequence shown here is derived from an EMBL/GenBank/DDBJ whole genome shotgun (WGS) entry which is preliminary data.</text>
</comment>
<sequence>MHSHQLVFMVITVMWIVTVTDAYPDTAIPAEEMTKYYSALRHYIKLITRQRYGKRSSPEPVFLSLLLRETPESSPETTYEEADTENDKIRLKLHHFI</sequence>
<keyword evidence="4" id="KW-0165">Cleavage on pair of basic residues</keyword>
<evidence type="ECO:0000256" key="2">
    <source>
        <dbReference type="ARBA" id="ARBA00010022"/>
    </source>
</evidence>
<evidence type="ECO:0000313" key="9">
    <source>
        <dbReference type="Proteomes" id="UP000830375"/>
    </source>
</evidence>
<dbReference type="SMART" id="SM00309">
    <property type="entry name" value="PAH"/>
    <property type="match status" value="1"/>
</dbReference>
<keyword evidence="7" id="KW-0732">Signal</keyword>
<keyword evidence="9" id="KW-1185">Reference proteome</keyword>
<evidence type="ECO:0000256" key="1">
    <source>
        <dbReference type="ARBA" id="ARBA00004613"/>
    </source>
</evidence>
<evidence type="ECO:0000313" key="8">
    <source>
        <dbReference type="EMBL" id="KAI2655482.1"/>
    </source>
</evidence>
<dbReference type="InterPro" id="IPR001955">
    <property type="entry name" value="Pancreatic_hormone-like"/>
</dbReference>
<keyword evidence="3" id="KW-0964">Secreted</keyword>
<dbReference type="PRINTS" id="PR00278">
    <property type="entry name" value="PANCHORMONE"/>
</dbReference>
<dbReference type="EMBL" id="JACTAM010000016">
    <property type="protein sequence ID" value="KAI2655482.1"/>
    <property type="molecule type" value="Genomic_DNA"/>
</dbReference>
<evidence type="ECO:0000256" key="7">
    <source>
        <dbReference type="SAM" id="SignalP"/>
    </source>
</evidence>
<comment type="subcellular location">
    <subcellularLocation>
        <location evidence="1">Secreted</location>
    </subcellularLocation>
</comment>
<feature type="signal peptide" evidence="7">
    <location>
        <begin position="1"/>
        <end position="22"/>
    </location>
</feature>
<accession>A0ABQ8LZT4</accession>
<dbReference type="InterPro" id="IPR020392">
    <property type="entry name" value="Pancreatic_hormone-like_CS"/>
</dbReference>
<organism evidence="8 9">
    <name type="scientific">Labeo rohita</name>
    <name type="common">Indian major carp</name>
    <name type="synonym">Cyprinus rohita</name>
    <dbReference type="NCBI Taxonomy" id="84645"/>
    <lineage>
        <taxon>Eukaryota</taxon>
        <taxon>Metazoa</taxon>
        <taxon>Chordata</taxon>
        <taxon>Craniata</taxon>
        <taxon>Vertebrata</taxon>
        <taxon>Euteleostomi</taxon>
        <taxon>Actinopterygii</taxon>
        <taxon>Neopterygii</taxon>
        <taxon>Teleostei</taxon>
        <taxon>Ostariophysi</taxon>
        <taxon>Cypriniformes</taxon>
        <taxon>Cyprinidae</taxon>
        <taxon>Labeoninae</taxon>
        <taxon>Labeonini</taxon>
        <taxon>Labeo</taxon>
    </lineage>
</organism>
<protein>
    <submittedName>
        <fullName evidence="8">Pro-neuropeptide Y</fullName>
    </submittedName>
</protein>
<feature type="chain" id="PRO_5047442475" evidence="7">
    <location>
        <begin position="23"/>
        <end position="97"/>
    </location>
</feature>
<dbReference type="Gene3D" id="6.10.250.900">
    <property type="match status" value="1"/>
</dbReference>
<gene>
    <name evidence="8" type="ORF">H4Q32_017888</name>
</gene>
<evidence type="ECO:0000256" key="4">
    <source>
        <dbReference type="ARBA" id="ARBA00022685"/>
    </source>
</evidence>
<evidence type="ECO:0000256" key="6">
    <source>
        <dbReference type="RuleBase" id="RU000656"/>
    </source>
</evidence>
<dbReference type="PROSITE" id="PS00265">
    <property type="entry name" value="PANCREATIC_HORMONE_1"/>
    <property type="match status" value="1"/>
</dbReference>
<evidence type="ECO:0000256" key="5">
    <source>
        <dbReference type="ARBA" id="ARBA00023320"/>
    </source>
</evidence>
<reference evidence="8 9" key="1">
    <citation type="submission" date="2022-01" db="EMBL/GenBank/DDBJ databases">
        <title>A high-quality chromosome-level genome assembly of rohu carp, Labeo rohita.</title>
        <authorList>
            <person name="Arick M.A. II"/>
            <person name="Hsu C.-Y."/>
            <person name="Magbanua Z."/>
            <person name="Pechanova O."/>
            <person name="Grover C."/>
            <person name="Miller E."/>
            <person name="Thrash A."/>
            <person name="Ezzel L."/>
            <person name="Alam S."/>
            <person name="Benzie J."/>
            <person name="Hamilton M."/>
            <person name="Karsi A."/>
            <person name="Lawrence M.L."/>
            <person name="Peterson D.G."/>
        </authorList>
    </citation>
    <scope>NUCLEOTIDE SEQUENCE [LARGE SCALE GENOMIC DNA]</scope>
    <source>
        <strain evidence="9">BAU-BD-2019</strain>
        <tissue evidence="8">Blood</tissue>
    </source>
</reference>
<keyword evidence="5" id="KW-0527">Neuropeptide</keyword>
<name>A0ABQ8LZT4_LABRO</name>
<dbReference type="PANTHER" id="PTHR10533:SF12">
    <property type="match status" value="1"/>
</dbReference>
<evidence type="ECO:0000256" key="3">
    <source>
        <dbReference type="ARBA" id="ARBA00022525"/>
    </source>
</evidence>
<dbReference type="Pfam" id="PF00159">
    <property type="entry name" value="Hormone_3"/>
    <property type="match status" value="1"/>
</dbReference>
<comment type="similarity">
    <text evidence="2 6">Belongs to the NPY family.</text>
</comment>
<dbReference type="PROSITE" id="PS50276">
    <property type="entry name" value="PANCREATIC_HORMONE_2"/>
    <property type="match status" value="1"/>
</dbReference>